<organism evidence="1 2">
    <name type="scientific">Lasius niger</name>
    <name type="common">Black garden ant</name>
    <dbReference type="NCBI Taxonomy" id="67767"/>
    <lineage>
        <taxon>Eukaryota</taxon>
        <taxon>Metazoa</taxon>
        <taxon>Ecdysozoa</taxon>
        <taxon>Arthropoda</taxon>
        <taxon>Hexapoda</taxon>
        <taxon>Insecta</taxon>
        <taxon>Pterygota</taxon>
        <taxon>Neoptera</taxon>
        <taxon>Endopterygota</taxon>
        <taxon>Hymenoptera</taxon>
        <taxon>Apocrita</taxon>
        <taxon>Aculeata</taxon>
        <taxon>Formicoidea</taxon>
        <taxon>Formicidae</taxon>
        <taxon>Formicinae</taxon>
        <taxon>Lasius</taxon>
        <taxon>Lasius</taxon>
    </lineage>
</organism>
<evidence type="ECO:0000313" key="2">
    <source>
        <dbReference type="Proteomes" id="UP000036403"/>
    </source>
</evidence>
<dbReference type="Proteomes" id="UP000036403">
    <property type="component" value="Unassembled WGS sequence"/>
</dbReference>
<evidence type="ECO:0000313" key="1">
    <source>
        <dbReference type="EMBL" id="KMQ91520.1"/>
    </source>
</evidence>
<dbReference type="OrthoDB" id="8195432at2759"/>
<sequence>MQKSKYQRRARWTAEEVALLARKKVELIAGSRPPRFINQELLGFFPHRSLKEIKGRRKRQNYRNLVDRLLQQESEAESDHEDPIIDEPLKEAFLAFFEAMPGPRIQEFQASRLHRIAMEARTQGEIATLHKMALHLREVFPLPRRRPSNDH</sequence>
<accession>A0A0J7NG20</accession>
<comment type="caution">
    <text evidence="1">The sequence shown here is derived from an EMBL/GenBank/DDBJ whole genome shotgun (WGS) entry which is preliminary data.</text>
</comment>
<name>A0A0J7NG20_LASNI</name>
<protein>
    <submittedName>
        <fullName evidence="1">R2 protein</fullName>
    </submittedName>
</protein>
<dbReference type="PaxDb" id="67767-A0A0J7NG20"/>
<keyword evidence="2" id="KW-1185">Reference proteome</keyword>
<dbReference type="AlphaFoldDB" id="A0A0J7NG20"/>
<gene>
    <name evidence="1" type="ORF">RF55_8600</name>
</gene>
<proteinExistence type="predicted"/>
<reference evidence="1 2" key="1">
    <citation type="submission" date="2015-04" db="EMBL/GenBank/DDBJ databases">
        <title>Lasius niger genome sequencing.</title>
        <authorList>
            <person name="Konorov E.A."/>
            <person name="Nikitin M.A."/>
            <person name="Kirill M.V."/>
            <person name="Chang P."/>
        </authorList>
    </citation>
    <scope>NUCLEOTIDE SEQUENCE [LARGE SCALE GENOMIC DNA]</scope>
    <source>
        <tissue evidence="1">Whole</tissue>
    </source>
</reference>
<dbReference type="EMBL" id="LBMM01005439">
    <property type="protein sequence ID" value="KMQ91520.1"/>
    <property type="molecule type" value="Genomic_DNA"/>
</dbReference>